<feature type="region of interest" description="Disordered" evidence="7">
    <location>
        <begin position="314"/>
        <end position="333"/>
    </location>
</feature>
<feature type="repeat" description="WD" evidence="5">
    <location>
        <begin position="416"/>
        <end position="457"/>
    </location>
</feature>
<dbReference type="SUPFAM" id="SSF56112">
    <property type="entry name" value="Protein kinase-like (PK-like)"/>
    <property type="match status" value="1"/>
</dbReference>
<dbReference type="GO" id="GO:0004672">
    <property type="term" value="F:protein kinase activity"/>
    <property type="evidence" value="ECO:0007669"/>
    <property type="project" value="InterPro"/>
</dbReference>
<dbReference type="Gene3D" id="2.130.10.10">
    <property type="entry name" value="YVTN repeat-like/Quinoprotein amine dehydrogenase"/>
    <property type="match status" value="3"/>
</dbReference>
<feature type="binding site" evidence="6">
    <location>
        <position position="47"/>
    </location>
    <ligand>
        <name>ATP</name>
        <dbReference type="ChEBI" id="CHEBI:30616"/>
    </ligand>
</feature>
<evidence type="ECO:0000256" key="2">
    <source>
        <dbReference type="ARBA" id="ARBA00022737"/>
    </source>
</evidence>
<dbReference type="InterPro" id="IPR019775">
    <property type="entry name" value="WD40_repeat_CS"/>
</dbReference>
<dbReference type="CDD" id="cd00200">
    <property type="entry name" value="WD40"/>
    <property type="match status" value="1"/>
</dbReference>
<dbReference type="Pfam" id="PF00400">
    <property type="entry name" value="WD40"/>
    <property type="match status" value="7"/>
</dbReference>
<dbReference type="InterPro" id="IPR020472">
    <property type="entry name" value="WD40_PAC1"/>
</dbReference>
<keyword evidence="4 6" id="KW-0067">ATP-binding</keyword>
<keyword evidence="1 5" id="KW-0853">WD repeat</keyword>
<dbReference type="InterPro" id="IPR036322">
    <property type="entry name" value="WD40_repeat_dom_sf"/>
</dbReference>
<dbReference type="Proteomes" id="UP000179360">
    <property type="component" value="Unassembled WGS sequence"/>
</dbReference>
<dbReference type="InterPro" id="IPR017441">
    <property type="entry name" value="Protein_kinase_ATP_BS"/>
</dbReference>
<dbReference type="InterPro" id="IPR008271">
    <property type="entry name" value="Ser/Thr_kinase_AS"/>
</dbReference>
<sequence length="699" mass="75986">MTAYHKNALPAGYQLAEYTLESVLGYGGFGITYLAHDTALGAQVAVKEYLPQEISTRDAKTGAVMPSSTQNAIRDYSWGLKNFVAEARSLARFKHANIVRVLRFLEANGTAYMVMEYEKGTSLAGHLKRHGPKLDEQALLRVFIPILNGLRAVHDAGMLHLDIKPENIYLRGDGSPMLIDFGSARQAIAAAGHQIVALTYGYAPIEQYPDKGKPGPWTDVYSIGAAMYRCITGNRPDDALERYRAVLKYQTDPLIPAAKAGAKRYQQNLLECVDWAMQLHPQERPQSARELQDALMGKIRRAQQKQAPVMQPFARPATARPEPFRTAAPPRRRKARSWAAPALILAALIAAAAVFRPEVLKWWPVTDMPQTTPRPQEQQPAESPREQQAAPARRPGVRRGGERSEQTPPSVLARTLNGHSDWVQALAFFPGEKRLASGGNDKVVRLWDTSSGAALGTPRRHGYAVNAVAVSPDGRWLASAGIDGAVRLWDALGKGRQTMQGYGYSIFSVAFAPDGRTLAAGGKDRAVFLWDVETGRRRHALEGHKSEVYAVVFSPDGRYLASAGADRVIRLWNVATGQEAAALTGHKDEIMALAFAPDGRYLASGGVGQMIRIWDVREGALARTLPDAGAPALSLAYSPDGRWLAAGTAGKTILIFDAVEGRLAQVLSGHRDQVQAVAFSPSGGLLASASRDGSVKLWK</sequence>
<dbReference type="CDD" id="cd14014">
    <property type="entry name" value="STKc_PknB_like"/>
    <property type="match status" value="1"/>
</dbReference>
<dbReference type="Gene3D" id="3.30.200.20">
    <property type="entry name" value="Phosphorylase Kinase, domain 1"/>
    <property type="match status" value="1"/>
</dbReference>
<keyword evidence="3 6" id="KW-0547">Nucleotide-binding</keyword>
<gene>
    <name evidence="9" type="ORF">A2637_06150</name>
</gene>
<keyword evidence="2" id="KW-0677">Repeat</keyword>
<reference evidence="9 10" key="1">
    <citation type="journal article" date="2016" name="Nat. Commun.">
        <title>Thousands of microbial genomes shed light on interconnected biogeochemical processes in an aquifer system.</title>
        <authorList>
            <person name="Anantharaman K."/>
            <person name="Brown C.T."/>
            <person name="Hug L.A."/>
            <person name="Sharon I."/>
            <person name="Castelle C.J."/>
            <person name="Probst A.J."/>
            <person name="Thomas B.C."/>
            <person name="Singh A."/>
            <person name="Wilkins M.J."/>
            <person name="Karaoz U."/>
            <person name="Brodie E.L."/>
            <person name="Williams K.H."/>
            <person name="Hubbard S.S."/>
            <person name="Banfield J.F."/>
        </authorList>
    </citation>
    <scope>NUCLEOTIDE SEQUENCE [LARGE SCALE GENOMIC DNA]</scope>
</reference>
<dbReference type="PRINTS" id="PR00320">
    <property type="entry name" value="GPROTEINBRPT"/>
</dbReference>
<dbReference type="InterPro" id="IPR011009">
    <property type="entry name" value="Kinase-like_dom_sf"/>
</dbReference>
<name>A0A1F6TJ79_9PROT</name>
<evidence type="ECO:0000256" key="5">
    <source>
        <dbReference type="PROSITE-ProRule" id="PRU00221"/>
    </source>
</evidence>
<dbReference type="Gene3D" id="1.10.510.10">
    <property type="entry name" value="Transferase(Phosphotransferase) domain 1"/>
    <property type="match status" value="1"/>
</dbReference>
<dbReference type="InterPro" id="IPR001680">
    <property type="entry name" value="WD40_rpt"/>
</dbReference>
<dbReference type="PANTHER" id="PTHR19879:SF9">
    <property type="entry name" value="TRANSCRIPTION INITIATION FACTOR TFIID SUBUNIT 5"/>
    <property type="match status" value="1"/>
</dbReference>
<feature type="repeat" description="WD" evidence="5">
    <location>
        <begin position="667"/>
        <end position="699"/>
    </location>
</feature>
<feature type="compositionally biased region" description="Low complexity" evidence="7">
    <location>
        <begin position="314"/>
        <end position="329"/>
    </location>
</feature>
<feature type="repeat" description="WD" evidence="5">
    <location>
        <begin position="541"/>
        <end position="582"/>
    </location>
</feature>
<evidence type="ECO:0000256" key="1">
    <source>
        <dbReference type="ARBA" id="ARBA00022574"/>
    </source>
</evidence>
<dbReference type="InterPro" id="IPR015943">
    <property type="entry name" value="WD40/YVTN_repeat-like_dom_sf"/>
</dbReference>
<accession>A0A1F6TJ79</accession>
<dbReference type="PROSITE" id="PS50294">
    <property type="entry name" value="WD_REPEATS_REGION"/>
    <property type="match status" value="6"/>
</dbReference>
<protein>
    <recommendedName>
        <fullName evidence="8">Protein kinase domain-containing protein</fullName>
    </recommendedName>
</protein>
<evidence type="ECO:0000259" key="8">
    <source>
        <dbReference type="PROSITE" id="PS50011"/>
    </source>
</evidence>
<proteinExistence type="predicted"/>
<dbReference type="SUPFAM" id="SSF50978">
    <property type="entry name" value="WD40 repeat-like"/>
    <property type="match status" value="1"/>
</dbReference>
<feature type="compositionally biased region" description="Low complexity" evidence="7">
    <location>
        <begin position="369"/>
        <end position="380"/>
    </location>
</feature>
<dbReference type="PROSITE" id="PS00107">
    <property type="entry name" value="PROTEIN_KINASE_ATP"/>
    <property type="match status" value="1"/>
</dbReference>
<evidence type="ECO:0000256" key="3">
    <source>
        <dbReference type="ARBA" id="ARBA00022741"/>
    </source>
</evidence>
<organism evidence="9 10">
    <name type="scientific">Candidatus Muproteobacteria bacterium RIFCSPHIGHO2_01_FULL_65_16</name>
    <dbReference type="NCBI Taxonomy" id="1817764"/>
    <lineage>
        <taxon>Bacteria</taxon>
        <taxon>Pseudomonadati</taxon>
        <taxon>Pseudomonadota</taxon>
        <taxon>Candidatus Muproteobacteria</taxon>
    </lineage>
</organism>
<dbReference type="STRING" id="1817764.A2637_06150"/>
<dbReference type="PANTHER" id="PTHR19879">
    <property type="entry name" value="TRANSCRIPTION INITIATION FACTOR TFIID"/>
    <property type="match status" value="1"/>
</dbReference>
<feature type="repeat" description="WD" evidence="5">
    <location>
        <begin position="458"/>
        <end position="490"/>
    </location>
</feature>
<feature type="repeat" description="WD" evidence="5">
    <location>
        <begin position="499"/>
        <end position="540"/>
    </location>
</feature>
<dbReference type="PROSITE" id="PS00108">
    <property type="entry name" value="PROTEIN_KINASE_ST"/>
    <property type="match status" value="1"/>
</dbReference>
<dbReference type="AlphaFoldDB" id="A0A1F6TJ79"/>
<dbReference type="PROSITE" id="PS50011">
    <property type="entry name" value="PROTEIN_KINASE_DOM"/>
    <property type="match status" value="1"/>
</dbReference>
<evidence type="ECO:0000313" key="10">
    <source>
        <dbReference type="Proteomes" id="UP000179360"/>
    </source>
</evidence>
<evidence type="ECO:0000313" key="9">
    <source>
        <dbReference type="EMBL" id="OGI45126.1"/>
    </source>
</evidence>
<evidence type="ECO:0000256" key="4">
    <source>
        <dbReference type="ARBA" id="ARBA00022840"/>
    </source>
</evidence>
<dbReference type="EMBL" id="MFSY01000095">
    <property type="protein sequence ID" value="OGI45126.1"/>
    <property type="molecule type" value="Genomic_DNA"/>
</dbReference>
<comment type="caution">
    <text evidence="9">The sequence shown here is derived from an EMBL/GenBank/DDBJ whole genome shotgun (WGS) entry which is preliminary data.</text>
</comment>
<feature type="domain" description="Protein kinase" evidence="8">
    <location>
        <begin position="18"/>
        <end position="296"/>
    </location>
</feature>
<feature type="region of interest" description="Disordered" evidence="7">
    <location>
        <begin position="366"/>
        <end position="413"/>
    </location>
</feature>
<evidence type="ECO:0000256" key="7">
    <source>
        <dbReference type="SAM" id="MobiDB-lite"/>
    </source>
</evidence>
<dbReference type="PROSITE" id="PS50082">
    <property type="entry name" value="WD_REPEATS_2"/>
    <property type="match status" value="6"/>
</dbReference>
<dbReference type="Pfam" id="PF00069">
    <property type="entry name" value="Pkinase"/>
    <property type="match status" value="1"/>
</dbReference>
<dbReference type="SMART" id="SM00220">
    <property type="entry name" value="S_TKc"/>
    <property type="match status" value="1"/>
</dbReference>
<evidence type="ECO:0000256" key="6">
    <source>
        <dbReference type="PROSITE-ProRule" id="PRU10141"/>
    </source>
</evidence>
<dbReference type="InterPro" id="IPR000719">
    <property type="entry name" value="Prot_kinase_dom"/>
</dbReference>
<feature type="repeat" description="WD" evidence="5">
    <location>
        <begin position="583"/>
        <end position="624"/>
    </location>
</feature>
<dbReference type="SMART" id="SM00320">
    <property type="entry name" value="WD40"/>
    <property type="match status" value="7"/>
</dbReference>
<dbReference type="PROSITE" id="PS00678">
    <property type="entry name" value="WD_REPEATS_1"/>
    <property type="match status" value="3"/>
</dbReference>
<dbReference type="GO" id="GO:0005524">
    <property type="term" value="F:ATP binding"/>
    <property type="evidence" value="ECO:0007669"/>
    <property type="project" value="UniProtKB-UniRule"/>
</dbReference>